<comment type="caution">
    <text evidence="3">The sequence shown here is derived from an EMBL/GenBank/DDBJ whole genome shotgun (WGS) entry which is preliminary data.</text>
</comment>
<feature type="transmembrane region" description="Helical" evidence="1">
    <location>
        <begin position="77"/>
        <end position="94"/>
    </location>
</feature>
<feature type="transmembrane region" description="Helical" evidence="1">
    <location>
        <begin position="12"/>
        <end position="36"/>
    </location>
</feature>
<keyword evidence="1" id="KW-0812">Transmembrane</keyword>
<evidence type="ECO:0000313" key="4">
    <source>
        <dbReference type="Proteomes" id="UP000295184"/>
    </source>
</evidence>
<dbReference type="AlphaFoldDB" id="A0A4R1QWT7"/>
<organism evidence="3 4">
    <name type="scientific">Allofournierella massiliensis</name>
    <dbReference type="NCBI Taxonomy" id="1650663"/>
    <lineage>
        <taxon>Bacteria</taxon>
        <taxon>Bacillati</taxon>
        <taxon>Bacillota</taxon>
        <taxon>Clostridia</taxon>
        <taxon>Eubacteriales</taxon>
        <taxon>Oscillospiraceae</taxon>
        <taxon>Allofournierella</taxon>
    </lineage>
</organism>
<dbReference type="RefSeq" id="WP_058965145.1">
    <property type="nucleotide sequence ID" value="NZ_CABKVM010000017.1"/>
</dbReference>
<dbReference type="Pfam" id="PF07786">
    <property type="entry name" value="HGSNAT_cat"/>
    <property type="match status" value="1"/>
</dbReference>
<dbReference type="OrthoDB" id="9807591at2"/>
<feature type="transmembrane region" description="Helical" evidence="1">
    <location>
        <begin position="100"/>
        <end position="118"/>
    </location>
</feature>
<dbReference type="InterPro" id="IPR012429">
    <property type="entry name" value="HGSNAT_cat"/>
</dbReference>
<sequence length="256" mass="29180">MQTRERWHLIDGLRGLALANMVLYHLLFDVYVIWGFDPLWPARWPVRVWERCICCSFIFISGLCWHWGRRHALRRGLVLNGCGLLITAVTLVAVPEQAVWCGVLTFLGCATLLTIPVDRLLQGRWAVAGLAVSLVLLAVFWPVNRGWLGFGALQLWQLPDALYHSRLLTVLGFPFAGFSSSDYFSILPWYFLFLAGYFARPLLFANEQVKKMARLRLPLLDWLGRKSLPVYLVHQPLCMAVCMVFLSPASPFCLVN</sequence>
<feature type="transmembrane region" description="Helical" evidence="1">
    <location>
        <begin position="125"/>
        <end position="143"/>
    </location>
</feature>
<name>A0A4R1QWT7_9FIRM</name>
<dbReference type="Proteomes" id="UP000295184">
    <property type="component" value="Unassembled WGS sequence"/>
</dbReference>
<evidence type="ECO:0000259" key="2">
    <source>
        <dbReference type="Pfam" id="PF07786"/>
    </source>
</evidence>
<evidence type="ECO:0000256" key="1">
    <source>
        <dbReference type="SAM" id="Phobius"/>
    </source>
</evidence>
<dbReference type="EMBL" id="SLUM01000010">
    <property type="protein sequence ID" value="TCL57375.1"/>
    <property type="molecule type" value="Genomic_DNA"/>
</dbReference>
<evidence type="ECO:0000313" key="3">
    <source>
        <dbReference type="EMBL" id="TCL57375.1"/>
    </source>
</evidence>
<reference evidence="3 4" key="1">
    <citation type="submission" date="2019-03" db="EMBL/GenBank/DDBJ databases">
        <title>Genomic Encyclopedia of Type Strains, Phase IV (KMG-IV): sequencing the most valuable type-strain genomes for metagenomic binning, comparative biology and taxonomic classification.</title>
        <authorList>
            <person name="Goeker M."/>
        </authorList>
    </citation>
    <scope>NUCLEOTIDE SEQUENCE [LARGE SCALE GENOMIC DNA]</scope>
    <source>
        <strain evidence="3 4">DSM 100451</strain>
    </source>
</reference>
<accession>A0A4R1QWT7</accession>
<feature type="transmembrane region" description="Helical" evidence="1">
    <location>
        <begin position="48"/>
        <end position="65"/>
    </location>
</feature>
<proteinExistence type="predicted"/>
<dbReference type="GeneID" id="97380870"/>
<feature type="domain" description="Heparan-alpha-glucosaminide N-acetyltransferase catalytic" evidence="2">
    <location>
        <begin position="6"/>
        <end position="236"/>
    </location>
</feature>
<dbReference type="STRING" id="1650663.GCA_001486665_02115"/>
<feature type="transmembrane region" description="Helical" evidence="1">
    <location>
        <begin position="187"/>
        <end position="206"/>
    </location>
</feature>
<keyword evidence="1" id="KW-0472">Membrane</keyword>
<keyword evidence="1" id="KW-1133">Transmembrane helix</keyword>
<gene>
    <name evidence="3" type="ORF">EDD77_11050</name>
</gene>
<protein>
    <submittedName>
        <fullName evidence="3">Putative membrane protein</fullName>
    </submittedName>
</protein>